<dbReference type="PROSITE" id="PS50206">
    <property type="entry name" value="RHODANESE_3"/>
    <property type="match status" value="1"/>
</dbReference>
<dbReference type="EMBL" id="HBGU01078983">
    <property type="protein sequence ID" value="CAD9545564.1"/>
    <property type="molecule type" value="Transcribed_RNA"/>
</dbReference>
<organism evidence="13">
    <name type="scientific">Haptolina brevifila</name>
    <dbReference type="NCBI Taxonomy" id="156173"/>
    <lineage>
        <taxon>Eukaryota</taxon>
        <taxon>Haptista</taxon>
        <taxon>Haptophyta</taxon>
        <taxon>Prymnesiophyceae</taxon>
        <taxon>Prymnesiales</taxon>
        <taxon>Prymnesiaceae</taxon>
        <taxon>Haptolina</taxon>
    </lineage>
</organism>
<feature type="compositionally biased region" description="Low complexity" evidence="11">
    <location>
        <begin position="221"/>
        <end position="232"/>
    </location>
</feature>
<evidence type="ECO:0000256" key="3">
    <source>
        <dbReference type="ARBA" id="ARBA00022448"/>
    </source>
</evidence>
<sequence length="265" mass="28456">MPPSTPFLERKTPENPRFQNVRPRLDTGPNMRKVLERLEGTSGAFAHKRPADEFYVKLRPSTLGALLEPLVEASESIYNLGREDTASVVTSVAPESAAGTNEGNILIYDVRSFEAFMRGHVFGAQHYDKTQLSKSTNNFPREVYFYRGPVTCDKMVVIYDEDGKAAREIGNAFVQKGIENTYVVSGGFLGLCAACPSVLEGEVPEGDELAKLLKQAGLKPAASGSQSGAASSRCSTAGSVRTQRTGLTSLVGGSPSSSASARAWK</sequence>
<evidence type="ECO:0000256" key="9">
    <source>
        <dbReference type="ARBA" id="ARBA00023273"/>
    </source>
</evidence>
<dbReference type="SUPFAM" id="SSF52821">
    <property type="entry name" value="Rhodanese/Cell cycle control phosphatase"/>
    <property type="match status" value="1"/>
</dbReference>
<dbReference type="Pfam" id="PF00581">
    <property type="entry name" value="Rhodanese"/>
    <property type="match status" value="1"/>
</dbReference>
<dbReference type="GO" id="GO:0015031">
    <property type="term" value="P:protein transport"/>
    <property type="evidence" value="ECO:0007669"/>
    <property type="project" value="UniProtKB-KW"/>
</dbReference>
<reference evidence="13" key="1">
    <citation type="submission" date="2021-01" db="EMBL/GenBank/DDBJ databases">
        <authorList>
            <person name="Corre E."/>
            <person name="Pelletier E."/>
            <person name="Niang G."/>
            <person name="Scheremetjew M."/>
            <person name="Finn R."/>
            <person name="Kale V."/>
            <person name="Holt S."/>
            <person name="Cochrane G."/>
            <person name="Meng A."/>
            <person name="Brown T."/>
            <person name="Cohen L."/>
        </authorList>
    </citation>
    <scope>NUCLEOTIDE SEQUENCE</scope>
    <source>
        <strain evidence="13">UTEX LB 985</strain>
    </source>
</reference>
<comment type="subcellular location">
    <subcellularLocation>
        <location evidence="1">Cytoplasm</location>
        <location evidence="1">Cytoskeleton</location>
        <location evidence="1">Cilium basal body</location>
    </subcellularLocation>
    <subcellularLocation>
        <location evidence="2">Cytoplasm</location>
        <location evidence="2">Cytoskeleton</location>
        <location evidence="2">Microtubule organizing center</location>
        <location evidence="2">Centrosome</location>
    </subcellularLocation>
</comment>
<dbReference type="PANTHER" id="PTHR44390">
    <property type="entry name" value="CENTROSOMAL PROTEIN OF 41 KDA"/>
    <property type="match status" value="1"/>
</dbReference>
<feature type="region of interest" description="Disordered" evidence="11">
    <location>
        <begin position="1"/>
        <end position="26"/>
    </location>
</feature>
<dbReference type="SMART" id="SM00450">
    <property type="entry name" value="RHOD"/>
    <property type="match status" value="1"/>
</dbReference>
<evidence type="ECO:0000259" key="12">
    <source>
        <dbReference type="PROSITE" id="PS50206"/>
    </source>
</evidence>
<evidence type="ECO:0000256" key="7">
    <source>
        <dbReference type="ARBA" id="ARBA00023069"/>
    </source>
</evidence>
<proteinExistence type="inferred from homology"/>
<evidence type="ECO:0000256" key="6">
    <source>
        <dbReference type="ARBA" id="ARBA00022927"/>
    </source>
</evidence>
<keyword evidence="7" id="KW-0969">Cilium</keyword>
<comment type="similarity">
    <text evidence="10">Belongs to the CEP41 family.</text>
</comment>
<keyword evidence="9" id="KW-0966">Cell projection</keyword>
<dbReference type="PANTHER" id="PTHR44390:SF1">
    <property type="entry name" value="CENTROSOMAL PROTEIN OF 41 KDA"/>
    <property type="match status" value="1"/>
</dbReference>
<evidence type="ECO:0000256" key="11">
    <source>
        <dbReference type="SAM" id="MobiDB-lite"/>
    </source>
</evidence>
<keyword evidence="3" id="KW-0813">Transport</keyword>
<dbReference type="InterPro" id="IPR001763">
    <property type="entry name" value="Rhodanese-like_dom"/>
</dbReference>
<keyword evidence="6" id="KW-0653">Protein transport</keyword>
<evidence type="ECO:0000256" key="8">
    <source>
        <dbReference type="ARBA" id="ARBA00023212"/>
    </source>
</evidence>
<name>A0A7S2JG29_9EUKA</name>
<dbReference type="InterPro" id="IPR051889">
    <property type="entry name" value="CEP41"/>
</dbReference>
<dbReference type="CDD" id="cd00158">
    <property type="entry name" value="RHOD"/>
    <property type="match status" value="1"/>
</dbReference>
<keyword evidence="8" id="KW-0206">Cytoskeleton</keyword>
<dbReference type="AlphaFoldDB" id="A0A7S2JG29"/>
<protein>
    <recommendedName>
        <fullName evidence="12">Rhodanese domain-containing protein</fullName>
    </recommendedName>
</protein>
<dbReference type="GO" id="GO:0005813">
    <property type="term" value="C:centrosome"/>
    <property type="evidence" value="ECO:0007669"/>
    <property type="project" value="UniProtKB-SubCell"/>
</dbReference>
<gene>
    <name evidence="13" type="ORF">CBRE1094_LOCUS43091</name>
</gene>
<evidence type="ECO:0000256" key="10">
    <source>
        <dbReference type="ARBA" id="ARBA00038465"/>
    </source>
</evidence>
<feature type="domain" description="Rhodanese" evidence="12">
    <location>
        <begin position="101"/>
        <end position="200"/>
    </location>
</feature>
<feature type="compositionally biased region" description="Low complexity" evidence="11">
    <location>
        <begin position="245"/>
        <end position="265"/>
    </location>
</feature>
<evidence type="ECO:0000256" key="2">
    <source>
        <dbReference type="ARBA" id="ARBA00004300"/>
    </source>
</evidence>
<evidence type="ECO:0000313" key="13">
    <source>
        <dbReference type="EMBL" id="CAD9545564.1"/>
    </source>
</evidence>
<dbReference type="InterPro" id="IPR036873">
    <property type="entry name" value="Rhodanese-like_dom_sf"/>
</dbReference>
<dbReference type="GO" id="GO:0036064">
    <property type="term" value="C:ciliary basal body"/>
    <property type="evidence" value="ECO:0007669"/>
    <property type="project" value="TreeGrafter"/>
</dbReference>
<evidence type="ECO:0000256" key="1">
    <source>
        <dbReference type="ARBA" id="ARBA00004120"/>
    </source>
</evidence>
<evidence type="ECO:0000256" key="4">
    <source>
        <dbReference type="ARBA" id="ARBA00022490"/>
    </source>
</evidence>
<keyword evidence="5" id="KW-0970">Cilium biogenesis/degradation</keyword>
<dbReference type="GO" id="GO:0060271">
    <property type="term" value="P:cilium assembly"/>
    <property type="evidence" value="ECO:0007669"/>
    <property type="project" value="TreeGrafter"/>
</dbReference>
<feature type="compositionally biased region" description="Polar residues" evidence="11">
    <location>
        <begin position="233"/>
        <end position="244"/>
    </location>
</feature>
<dbReference type="Gene3D" id="3.40.250.10">
    <property type="entry name" value="Rhodanese-like domain"/>
    <property type="match status" value="1"/>
</dbReference>
<keyword evidence="4" id="KW-0963">Cytoplasm</keyword>
<evidence type="ECO:0000256" key="5">
    <source>
        <dbReference type="ARBA" id="ARBA00022794"/>
    </source>
</evidence>
<feature type="region of interest" description="Disordered" evidence="11">
    <location>
        <begin position="221"/>
        <end position="265"/>
    </location>
</feature>
<accession>A0A7S2JG29</accession>